<comment type="caution">
    <text evidence="6">The sequence shown here is derived from an EMBL/GenBank/DDBJ whole genome shotgun (WGS) entry which is preliminary data.</text>
</comment>
<dbReference type="PANTHER" id="PTHR33337:SF40">
    <property type="entry name" value="CENP-V_GFA DOMAIN-CONTAINING PROTEIN-RELATED"/>
    <property type="match status" value="1"/>
</dbReference>
<name>A0ABS3CVS8_9ALTE</name>
<feature type="domain" description="CENP-V/GFA" evidence="5">
    <location>
        <begin position="3"/>
        <end position="119"/>
    </location>
</feature>
<protein>
    <submittedName>
        <fullName evidence="6">GFA family protein</fullName>
    </submittedName>
</protein>
<dbReference type="Gene3D" id="3.90.1590.10">
    <property type="entry name" value="glutathione-dependent formaldehyde- activating enzyme (gfa)"/>
    <property type="match status" value="1"/>
</dbReference>
<dbReference type="Proteomes" id="UP000663992">
    <property type="component" value="Unassembled WGS sequence"/>
</dbReference>
<evidence type="ECO:0000313" key="6">
    <source>
        <dbReference type="EMBL" id="MBN7821227.1"/>
    </source>
</evidence>
<evidence type="ECO:0000256" key="4">
    <source>
        <dbReference type="ARBA" id="ARBA00023239"/>
    </source>
</evidence>
<comment type="similarity">
    <text evidence="1">Belongs to the Gfa family.</text>
</comment>
<keyword evidence="2" id="KW-0479">Metal-binding</keyword>
<dbReference type="EMBL" id="JAFKCS010000016">
    <property type="protein sequence ID" value="MBN7821227.1"/>
    <property type="molecule type" value="Genomic_DNA"/>
</dbReference>
<evidence type="ECO:0000256" key="1">
    <source>
        <dbReference type="ARBA" id="ARBA00005495"/>
    </source>
</evidence>
<dbReference type="Pfam" id="PF04828">
    <property type="entry name" value="GFA"/>
    <property type="match status" value="1"/>
</dbReference>
<dbReference type="SUPFAM" id="SSF51316">
    <property type="entry name" value="Mss4-like"/>
    <property type="match status" value="1"/>
</dbReference>
<dbReference type="RefSeq" id="WP_206595179.1">
    <property type="nucleotide sequence ID" value="NZ_JAFKCS010000016.1"/>
</dbReference>
<evidence type="ECO:0000256" key="3">
    <source>
        <dbReference type="ARBA" id="ARBA00022833"/>
    </source>
</evidence>
<organism evidence="6 7">
    <name type="scientific">Bowmanella yangjiangensis</name>
    <dbReference type="NCBI Taxonomy" id="2811230"/>
    <lineage>
        <taxon>Bacteria</taxon>
        <taxon>Pseudomonadati</taxon>
        <taxon>Pseudomonadota</taxon>
        <taxon>Gammaproteobacteria</taxon>
        <taxon>Alteromonadales</taxon>
        <taxon>Alteromonadaceae</taxon>
        <taxon>Bowmanella</taxon>
    </lineage>
</organism>
<dbReference type="InterPro" id="IPR006913">
    <property type="entry name" value="CENP-V/GFA"/>
</dbReference>
<keyword evidence="3" id="KW-0862">Zinc</keyword>
<proteinExistence type="inferred from homology"/>
<dbReference type="InterPro" id="IPR011057">
    <property type="entry name" value="Mss4-like_sf"/>
</dbReference>
<keyword evidence="4" id="KW-0456">Lyase</keyword>
<evidence type="ECO:0000256" key="2">
    <source>
        <dbReference type="ARBA" id="ARBA00022723"/>
    </source>
</evidence>
<dbReference type="PANTHER" id="PTHR33337">
    <property type="entry name" value="GFA DOMAIN-CONTAINING PROTEIN"/>
    <property type="match status" value="1"/>
</dbReference>
<sequence length="134" mass="14952">MKRQGSCLCAAVSFEIDGDFEQFFLCHCQHCQKDTGSAHAANLFSHTATLKWHKGQGLVKTFRLPGTHHQRAFCSQCGSAMPYLLSEFSMLVVPAGSLDDKVQMKPNAHLFMASRADWDNELEKVHKLDTLPGQ</sequence>
<reference evidence="6 7" key="1">
    <citation type="submission" date="2021-03" db="EMBL/GenBank/DDBJ databases">
        <title>novel species isolated from a fishpond in China.</title>
        <authorList>
            <person name="Lu H."/>
            <person name="Cai Z."/>
        </authorList>
    </citation>
    <scope>NUCLEOTIDE SEQUENCE [LARGE SCALE GENOMIC DNA]</scope>
    <source>
        <strain evidence="6 7">Y57</strain>
    </source>
</reference>
<keyword evidence="7" id="KW-1185">Reference proteome</keyword>
<dbReference type="PROSITE" id="PS51891">
    <property type="entry name" value="CENP_V_GFA"/>
    <property type="match status" value="1"/>
</dbReference>
<evidence type="ECO:0000313" key="7">
    <source>
        <dbReference type="Proteomes" id="UP000663992"/>
    </source>
</evidence>
<evidence type="ECO:0000259" key="5">
    <source>
        <dbReference type="PROSITE" id="PS51891"/>
    </source>
</evidence>
<gene>
    <name evidence="6" type="ORF">J0A65_15245</name>
</gene>
<accession>A0ABS3CVS8</accession>